<keyword evidence="26" id="KW-1185">Reference proteome</keyword>
<dbReference type="InterPro" id="IPR006683">
    <property type="entry name" value="Thioestr_dom"/>
</dbReference>
<evidence type="ECO:0000256" key="7">
    <source>
        <dbReference type="ARBA" id="ARBA00022801"/>
    </source>
</evidence>
<comment type="subcellular location">
    <subcellularLocation>
        <location evidence="3">Cell projection</location>
        <location evidence="3">Ruffle membrane</location>
    </subcellularLocation>
    <subcellularLocation>
        <location evidence="2">Cytoplasm</location>
    </subcellularLocation>
    <subcellularLocation>
        <location evidence="1">Membrane</location>
        <topology evidence="1">Peripheral membrane protein</topology>
    </subcellularLocation>
</comment>
<dbReference type="Pfam" id="PF03061">
    <property type="entry name" value="4HBT"/>
    <property type="match status" value="1"/>
</dbReference>
<evidence type="ECO:0000256" key="4">
    <source>
        <dbReference type="ARBA" id="ARBA00022475"/>
    </source>
</evidence>
<comment type="catalytic activity">
    <reaction evidence="21">
        <text>decanoyl-CoA + H2O = decanoate + CoA + H(+)</text>
        <dbReference type="Rhea" id="RHEA:40059"/>
        <dbReference type="ChEBI" id="CHEBI:15377"/>
        <dbReference type="ChEBI" id="CHEBI:15378"/>
        <dbReference type="ChEBI" id="CHEBI:27689"/>
        <dbReference type="ChEBI" id="CHEBI:57287"/>
        <dbReference type="ChEBI" id="CHEBI:61430"/>
    </reaction>
    <physiologicalReaction direction="left-to-right" evidence="21">
        <dbReference type="Rhea" id="RHEA:40060"/>
    </physiologicalReaction>
</comment>
<comment type="catalytic activity">
    <reaction evidence="19">
        <text>octanoyl-CoA + H2O = octanoate + CoA + H(+)</text>
        <dbReference type="Rhea" id="RHEA:30143"/>
        <dbReference type="ChEBI" id="CHEBI:15377"/>
        <dbReference type="ChEBI" id="CHEBI:15378"/>
        <dbReference type="ChEBI" id="CHEBI:25646"/>
        <dbReference type="ChEBI" id="CHEBI:57287"/>
        <dbReference type="ChEBI" id="CHEBI:57386"/>
    </reaction>
    <physiologicalReaction direction="left-to-right" evidence="19">
        <dbReference type="Rhea" id="RHEA:30144"/>
    </physiologicalReaction>
</comment>
<comment type="similarity">
    <text evidence="15">Belongs to the THEM4/THEM5 thioesterase family.</text>
</comment>
<comment type="catalytic activity">
    <reaction evidence="23">
        <text>tetradecanoyl-CoA + H2O = tetradecanoate + CoA + H(+)</text>
        <dbReference type="Rhea" id="RHEA:40119"/>
        <dbReference type="ChEBI" id="CHEBI:15377"/>
        <dbReference type="ChEBI" id="CHEBI:15378"/>
        <dbReference type="ChEBI" id="CHEBI:30807"/>
        <dbReference type="ChEBI" id="CHEBI:57287"/>
        <dbReference type="ChEBI" id="CHEBI:57385"/>
    </reaction>
    <physiologicalReaction direction="left-to-right" evidence="23">
        <dbReference type="Rhea" id="RHEA:40120"/>
    </physiologicalReaction>
</comment>
<evidence type="ECO:0000256" key="8">
    <source>
        <dbReference type="ARBA" id="ARBA00022832"/>
    </source>
</evidence>
<evidence type="ECO:0000259" key="24">
    <source>
        <dbReference type="Pfam" id="PF03061"/>
    </source>
</evidence>
<evidence type="ECO:0000313" key="26">
    <source>
        <dbReference type="Proteomes" id="UP001501598"/>
    </source>
</evidence>
<name>A0ABP8RTA7_9PSEU</name>
<evidence type="ECO:0000256" key="21">
    <source>
        <dbReference type="ARBA" id="ARBA00047969"/>
    </source>
</evidence>
<evidence type="ECO:0000256" key="2">
    <source>
        <dbReference type="ARBA" id="ARBA00004496"/>
    </source>
</evidence>
<dbReference type="EC" id="3.1.2.2" evidence="16"/>
<accession>A0ABP8RTA7</accession>
<keyword evidence="7" id="KW-0378">Hydrolase</keyword>
<evidence type="ECO:0000256" key="15">
    <source>
        <dbReference type="ARBA" id="ARBA00038456"/>
    </source>
</evidence>
<sequence length="240" mass="25519">MHLTGTDRCAAVEPRRDAAVRLADAVRRLSHAAVVSEMSSLETDRVAALVEALADDLSARRRESGTVGSVDDPAAGVRMFNPVVGPASPVAPRSTMEVCGRAVVLRVTLDVVHEGHVGVVHGGVIAALFDDLLGTTACLRVWPSVTSRLVVRFRRPVPVSVPLVLRAVLENVDGRTMEVRGTAFAESEPEVVLASAEASLVELDADQARRMLGSDVRVAGRALPDVLWPRGTTRAANRQA</sequence>
<dbReference type="InterPro" id="IPR029069">
    <property type="entry name" value="HotDog_dom_sf"/>
</dbReference>
<evidence type="ECO:0000256" key="23">
    <source>
        <dbReference type="ARBA" id="ARBA00048180"/>
    </source>
</evidence>
<comment type="catalytic activity">
    <reaction evidence="13">
        <text>(5Z,8Z,11Z,14Z)-eicosatetraenoyl-CoA + H2O = (5Z,8Z,11Z,14Z)-eicosatetraenoate + CoA + H(+)</text>
        <dbReference type="Rhea" id="RHEA:40151"/>
        <dbReference type="ChEBI" id="CHEBI:15377"/>
        <dbReference type="ChEBI" id="CHEBI:15378"/>
        <dbReference type="ChEBI" id="CHEBI:32395"/>
        <dbReference type="ChEBI" id="CHEBI:57287"/>
        <dbReference type="ChEBI" id="CHEBI:57368"/>
    </reaction>
    <physiologicalReaction direction="left-to-right" evidence="13">
        <dbReference type="Rhea" id="RHEA:40152"/>
    </physiologicalReaction>
</comment>
<evidence type="ECO:0000256" key="1">
    <source>
        <dbReference type="ARBA" id="ARBA00004170"/>
    </source>
</evidence>
<dbReference type="InterPro" id="IPR052365">
    <property type="entry name" value="THEM4/THEM5_acyl-CoA_thioest"/>
</dbReference>
<evidence type="ECO:0000256" key="14">
    <source>
        <dbReference type="ARBA" id="ARBA00037002"/>
    </source>
</evidence>
<evidence type="ECO:0000256" key="10">
    <source>
        <dbReference type="ARBA" id="ARBA00023098"/>
    </source>
</evidence>
<dbReference type="EMBL" id="BAABGT010000032">
    <property type="protein sequence ID" value="GAA4546394.1"/>
    <property type="molecule type" value="Genomic_DNA"/>
</dbReference>
<organism evidence="25 26">
    <name type="scientific">Pseudonocardia xishanensis</name>
    <dbReference type="NCBI Taxonomy" id="630995"/>
    <lineage>
        <taxon>Bacteria</taxon>
        <taxon>Bacillati</taxon>
        <taxon>Actinomycetota</taxon>
        <taxon>Actinomycetes</taxon>
        <taxon>Pseudonocardiales</taxon>
        <taxon>Pseudonocardiaceae</taxon>
        <taxon>Pseudonocardia</taxon>
    </lineage>
</organism>
<evidence type="ECO:0000256" key="22">
    <source>
        <dbReference type="ARBA" id="ARBA00048074"/>
    </source>
</evidence>
<comment type="catalytic activity">
    <reaction evidence="22">
        <text>dodecanoyl-CoA + H2O = dodecanoate + CoA + H(+)</text>
        <dbReference type="Rhea" id="RHEA:30135"/>
        <dbReference type="ChEBI" id="CHEBI:15377"/>
        <dbReference type="ChEBI" id="CHEBI:15378"/>
        <dbReference type="ChEBI" id="CHEBI:18262"/>
        <dbReference type="ChEBI" id="CHEBI:57287"/>
        <dbReference type="ChEBI" id="CHEBI:57375"/>
    </reaction>
    <physiologicalReaction direction="left-to-right" evidence="22">
        <dbReference type="Rhea" id="RHEA:30136"/>
    </physiologicalReaction>
</comment>
<comment type="caution">
    <text evidence="25">The sequence shown here is derived from an EMBL/GenBank/DDBJ whole genome shotgun (WGS) entry which is preliminary data.</text>
</comment>
<evidence type="ECO:0000313" key="25">
    <source>
        <dbReference type="EMBL" id="GAA4546394.1"/>
    </source>
</evidence>
<proteinExistence type="inferred from homology"/>
<keyword evidence="6" id="KW-0053">Apoptosis</keyword>
<protein>
    <recommendedName>
        <fullName evidence="17">Acyl-coenzyme A thioesterase THEM4</fullName>
        <ecNumber evidence="16">3.1.2.2</ecNumber>
    </recommendedName>
    <alternativeName>
        <fullName evidence="18">Thioesterase superfamily member 4</fullName>
    </alternativeName>
</protein>
<keyword evidence="4" id="KW-1003">Cell membrane</keyword>
<keyword evidence="11" id="KW-0472">Membrane</keyword>
<keyword evidence="12" id="KW-0966">Cell projection</keyword>
<comment type="catalytic activity">
    <reaction evidence="14">
        <text>(9Z)-octadecenoyl-CoA + H2O = (9Z)-octadecenoate + CoA + H(+)</text>
        <dbReference type="Rhea" id="RHEA:40139"/>
        <dbReference type="ChEBI" id="CHEBI:15377"/>
        <dbReference type="ChEBI" id="CHEBI:15378"/>
        <dbReference type="ChEBI" id="CHEBI:30823"/>
        <dbReference type="ChEBI" id="CHEBI:57287"/>
        <dbReference type="ChEBI" id="CHEBI:57387"/>
    </reaction>
    <physiologicalReaction direction="left-to-right" evidence="14">
        <dbReference type="Rhea" id="RHEA:40140"/>
    </physiologicalReaction>
</comment>
<dbReference type="Proteomes" id="UP001501598">
    <property type="component" value="Unassembled WGS sequence"/>
</dbReference>
<keyword evidence="9" id="KW-0809">Transit peptide</keyword>
<keyword evidence="8" id="KW-0276">Fatty acid metabolism</keyword>
<feature type="domain" description="Thioesterase" evidence="24">
    <location>
        <begin position="118"/>
        <end position="190"/>
    </location>
</feature>
<evidence type="ECO:0000256" key="20">
    <source>
        <dbReference type="ARBA" id="ARBA00047734"/>
    </source>
</evidence>
<evidence type="ECO:0000256" key="12">
    <source>
        <dbReference type="ARBA" id="ARBA00023273"/>
    </source>
</evidence>
<evidence type="ECO:0000256" key="3">
    <source>
        <dbReference type="ARBA" id="ARBA00004632"/>
    </source>
</evidence>
<evidence type="ECO:0000256" key="19">
    <source>
        <dbReference type="ARBA" id="ARBA00047588"/>
    </source>
</evidence>
<evidence type="ECO:0000256" key="17">
    <source>
        <dbReference type="ARBA" id="ARBA00040123"/>
    </source>
</evidence>
<comment type="catalytic activity">
    <reaction evidence="20">
        <text>hexadecanoyl-CoA + H2O = hexadecanoate + CoA + H(+)</text>
        <dbReference type="Rhea" id="RHEA:16645"/>
        <dbReference type="ChEBI" id="CHEBI:7896"/>
        <dbReference type="ChEBI" id="CHEBI:15377"/>
        <dbReference type="ChEBI" id="CHEBI:15378"/>
        <dbReference type="ChEBI" id="CHEBI:57287"/>
        <dbReference type="ChEBI" id="CHEBI:57379"/>
        <dbReference type="EC" id="3.1.2.2"/>
    </reaction>
    <physiologicalReaction direction="left-to-right" evidence="20">
        <dbReference type="Rhea" id="RHEA:16646"/>
    </physiologicalReaction>
</comment>
<evidence type="ECO:0000256" key="13">
    <source>
        <dbReference type="ARBA" id="ARBA00035852"/>
    </source>
</evidence>
<dbReference type="Gene3D" id="3.10.129.10">
    <property type="entry name" value="Hotdog Thioesterase"/>
    <property type="match status" value="1"/>
</dbReference>
<evidence type="ECO:0000256" key="9">
    <source>
        <dbReference type="ARBA" id="ARBA00022946"/>
    </source>
</evidence>
<keyword evidence="10" id="KW-0443">Lipid metabolism</keyword>
<evidence type="ECO:0000256" key="18">
    <source>
        <dbReference type="ARBA" id="ARBA00043210"/>
    </source>
</evidence>
<gene>
    <name evidence="25" type="ORF">GCM10023175_28520</name>
</gene>
<dbReference type="PANTHER" id="PTHR12418:SF19">
    <property type="entry name" value="ACYL-COENZYME A THIOESTERASE THEM4"/>
    <property type="match status" value="1"/>
</dbReference>
<reference evidence="26" key="1">
    <citation type="journal article" date="2019" name="Int. J. Syst. Evol. Microbiol.">
        <title>The Global Catalogue of Microorganisms (GCM) 10K type strain sequencing project: providing services to taxonomists for standard genome sequencing and annotation.</title>
        <authorList>
            <consortium name="The Broad Institute Genomics Platform"/>
            <consortium name="The Broad Institute Genome Sequencing Center for Infectious Disease"/>
            <person name="Wu L."/>
            <person name="Ma J."/>
        </authorList>
    </citation>
    <scope>NUCLEOTIDE SEQUENCE [LARGE SCALE GENOMIC DNA]</scope>
    <source>
        <strain evidence="26">JCM 17906</strain>
    </source>
</reference>
<evidence type="ECO:0000256" key="11">
    <source>
        <dbReference type="ARBA" id="ARBA00023136"/>
    </source>
</evidence>
<evidence type="ECO:0000256" key="16">
    <source>
        <dbReference type="ARBA" id="ARBA00038848"/>
    </source>
</evidence>
<keyword evidence="5" id="KW-0963">Cytoplasm</keyword>
<evidence type="ECO:0000256" key="5">
    <source>
        <dbReference type="ARBA" id="ARBA00022490"/>
    </source>
</evidence>
<evidence type="ECO:0000256" key="6">
    <source>
        <dbReference type="ARBA" id="ARBA00022703"/>
    </source>
</evidence>
<dbReference type="CDD" id="cd03440">
    <property type="entry name" value="hot_dog"/>
    <property type="match status" value="1"/>
</dbReference>
<dbReference type="PANTHER" id="PTHR12418">
    <property type="entry name" value="ACYL-COENZYME A THIOESTERASE THEM4"/>
    <property type="match status" value="1"/>
</dbReference>
<dbReference type="SUPFAM" id="SSF54637">
    <property type="entry name" value="Thioesterase/thiol ester dehydrase-isomerase"/>
    <property type="match status" value="1"/>
</dbReference>